<keyword evidence="3" id="KW-1185">Reference proteome</keyword>
<comment type="caution">
    <text evidence="2">The sequence shown here is derived from an EMBL/GenBank/DDBJ whole genome shotgun (WGS) entry which is preliminary data.</text>
</comment>
<protein>
    <submittedName>
        <fullName evidence="2">Uncharacterized protein</fullName>
    </submittedName>
</protein>
<accession>A0ABQ9X4W8</accession>
<organism evidence="2 3">
    <name type="scientific">Blattamonas nauphoetae</name>
    <dbReference type="NCBI Taxonomy" id="2049346"/>
    <lineage>
        <taxon>Eukaryota</taxon>
        <taxon>Metamonada</taxon>
        <taxon>Preaxostyla</taxon>
        <taxon>Oxymonadida</taxon>
        <taxon>Blattamonas</taxon>
    </lineage>
</organism>
<evidence type="ECO:0000313" key="3">
    <source>
        <dbReference type="Proteomes" id="UP001281761"/>
    </source>
</evidence>
<name>A0ABQ9X4W8_9EUKA</name>
<dbReference type="Proteomes" id="UP001281761">
    <property type="component" value="Unassembled WGS sequence"/>
</dbReference>
<feature type="region of interest" description="Disordered" evidence="1">
    <location>
        <begin position="67"/>
        <end position="94"/>
    </location>
</feature>
<reference evidence="2 3" key="1">
    <citation type="journal article" date="2022" name="bioRxiv">
        <title>Genomics of Preaxostyla Flagellates Illuminates Evolutionary Transitions and the Path Towards Mitochondrial Loss.</title>
        <authorList>
            <person name="Novak L.V.F."/>
            <person name="Treitli S.C."/>
            <person name="Pyrih J."/>
            <person name="Halakuc P."/>
            <person name="Pipaliya S.V."/>
            <person name="Vacek V."/>
            <person name="Brzon O."/>
            <person name="Soukal P."/>
            <person name="Eme L."/>
            <person name="Dacks J.B."/>
            <person name="Karnkowska A."/>
            <person name="Elias M."/>
            <person name="Hampl V."/>
        </authorList>
    </citation>
    <scope>NUCLEOTIDE SEQUENCE [LARGE SCALE GENOMIC DNA]</scope>
    <source>
        <strain evidence="2">NAU3</strain>
        <tissue evidence="2">Gut</tissue>
    </source>
</reference>
<sequence>MRSRGHRTPPLIEVDIKVESVLFYWRHFSILNDKKMIHLTGIRLATELRRNDDSEIAWEVFLTSDEITPPEGEDEQSTDAKRVSHPPQETPSHAESIPFHCVRCSLSTTRATQLTHPIPSHHNDQQLHQLDELDCGARRSEERSIVLFPFPIPFVHSPFLFAHSQFECLLSHPASESTSKSNIRRMDGSHFGEEGFVDRLSTHRLERVGEVLLWMEMADPNEDHKDAAVNGMKVI</sequence>
<proteinExistence type="predicted"/>
<evidence type="ECO:0000313" key="2">
    <source>
        <dbReference type="EMBL" id="KAK2946817.1"/>
    </source>
</evidence>
<dbReference type="EMBL" id="JARBJD010000218">
    <property type="protein sequence ID" value="KAK2946817.1"/>
    <property type="molecule type" value="Genomic_DNA"/>
</dbReference>
<evidence type="ECO:0000256" key="1">
    <source>
        <dbReference type="SAM" id="MobiDB-lite"/>
    </source>
</evidence>
<gene>
    <name evidence="2" type="ORF">BLNAU_18275</name>
</gene>